<dbReference type="RefSeq" id="WP_006073118.1">
    <property type="nucleotide sequence ID" value="NZ_CP033577.1"/>
</dbReference>
<proteinExistence type="predicted"/>
<dbReference type="AlphaFoldDB" id="A0A3G4V9W8"/>
<sequence length="134" mass="15370">MSNVITVFRHELEHGLRHEGFTTRKIEQFVRIFNAVESSQGDMLELDSTRAMLVNVNGTEQGLCLSDFITAWWVYWVVVFNQSTDAATHHQALGAIRALFFVSASVRDTSQKTTMQMWWRDCEPIHGHPTLEAM</sequence>
<dbReference type="EMBL" id="CP033577">
    <property type="protein sequence ID" value="AYV21099.1"/>
    <property type="molecule type" value="Genomic_DNA"/>
</dbReference>
<accession>A0A3G4V9W8</accession>
<name>A0A3G4V9W8_9VIBR</name>
<organism evidence="1 2">
    <name type="scientific">Vibrio mediterranei</name>
    <dbReference type="NCBI Taxonomy" id="689"/>
    <lineage>
        <taxon>Bacteria</taxon>
        <taxon>Pseudomonadati</taxon>
        <taxon>Pseudomonadota</taxon>
        <taxon>Gammaproteobacteria</taxon>
        <taxon>Vibrionales</taxon>
        <taxon>Vibrionaceae</taxon>
        <taxon>Vibrio</taxon>
    </lineage>
</organism>
<dbReference type="Proteomes" id="UP000279760">
    <property type="component" value="Chromosome 1"/>
</dbReference>
<protein>
    <submittedName>
        <fullName evidence="1">Uncharacterized protein</fullName>
    </submittedName>
</protein>
<gene>
    <name evidence="1" type="ORF">ECB94_07235</name>
</gene>
<evidence type="ECO:0000313" key="1">
    <source>
        <dbReference type="EMBL" id="AYV21099.1"/>
    </source>
</evidence>
<evidence type="ECO:0000313" key="2">
    <source>
        <dbReference type="Proteomes" id="UP000279760"/>
    </source>
</evidence>
<reference evidence="1 2" key="1">
    <citation type="submission" date="2018-11" db="EMBL/GenBank/DDBJ databases">
        <title>Complete Genome Sequence of Vbrio mediterranei 117-T6: a Potential Pathogen Bacteria Isolated from the Conchocelis of Pyropia.</title>
        <authorList>
            <person name="Liu Q."/>
        </authorList>
    </citation>
    <scope>NUCLEOTIDE SEQUENCE [LARGE SCALE GENOMIC DNA]</scope>
    <source>
        <strain evidence="1 2">117-T6</strain>
    </source>
</reference>